<proteinExistence type="predicted"/>
<dbReference type="InterPro" id="IPR014001">
    <property type="entry name" value="Helicase_ATP-bd"/>
</dbReference>
<dbReference type="GO" id="GO:0003677">
    <property type="term" value="F:DNA binding"/>
    <property type="evidence" value="ECO:0007669"/>
    <property type="project" value="UniProtKB-KW"/>
</dbReference>
<keyword evidence="1" id="KW-0175">Coiled coil</keyword>
<dbReference type="Proteomes" id="UP000505077">
    <property type="component" value="Unassembled WGS sequence"/>
</dbReference>
<dbReference type="PANTHER" id="PTHR42927:SF1">
    <property type="entry name" value="HELICASE SUPERFAMILY 1 AND 2 DOMAIN-CONTAINING PROTEIN"/>
    <property type="match status" value="1"/>
</dbReference>
<dbReference type="Gene3D" id="3.40.50.300">
    <property type="entry name" value="P-loop containing nucleotide triphosphate hydrolases"/>
    <property type="match status" value="2"/>
</dbReference>
<dbReference type="InterPro" id="IPR040980">
    <property type="entry name" value="SWI2_SNF2"/>
</dbReference>
<dbReference type="AlphaFoldDB" id="A0A6L2R774"/>
<name>A0A6L2R774_9BACT</name>
<evidence type="ECO:0000256" key="1">
    <source>
        <dbReference type="SAM" id="Coils"/>
    </source>
</evidence>
<dbReference type="InterPro" id="IPR027417">
    <property type="entry name" value="P-loop_NTPase"/>
</dbReference>
<dbReference type="InterPro" id="IPR007409">
    <property type="entry name" value="Restrct_endonuc_type1_HsdR_N"/>
</dbReference>
<dbReference type="Gene3D" id="3.90.1570.50">
    <property type="match status" value="1"/>
</dbReference>
<comment type="caution">
    <text evidence="3">The sequence shown here is derived from an EMBL/GenBank/DDBJ whole genome shotgun (WGS) entry which is preliminary data.</text>
</comment>
<dbReference type="InterPro" id="IPR055180">
    <property type="entry name" value="HsdR_RecA-like_helicase_dom_2"/>
</dbReference>
<dbReference type="SMART" id="SM00487">
    <property type="entry name" value="DEXDc"/>
    <property type="match status" value="1"/>
</dbReference>
<sequence>MTDFDVKEKCFEEDIEASLCTTGGYVKGNPQAFDRKVALDTITFLSFVQATQPKEWAKYFKIYRTDSEKALIDRFCRETRQVGLLRVLRNGLSDRGIQFRFVYWKPETALNDATIALYGKNILHCTRQLHYSLSNENSIDIVLFLNGIPIVTMELKCQFTDQNVSNAIGQYKFDRAGKDAIFDFKNRVLVHFAVDLCNAYMTTRLVGAATSFLPFNQGTGGAGNVGCAGNPINNESYQTAYLWEQVLKKDSLLEIIYKYMHLQVNKKTHRETMIFPRYHQLDVVTKLLADVKEHGAGKNYLVQHSAGSGKSNSIAWLAHRLSGLHDGEDRKFFQSVIVVTDRKVLDNQLQDTIFQFDHVKGVVQKIDKDSVQLRDAINSGAGIIITTLQKFPHIYKEVNDSNKNFAIIVDEAHSSQTGKAAMTLKKALADTEAVLAEYARQENEAEEKTPDGQDTLLNELAAQGQHHNLSFFAFTATPKDKTLQMFGQKGSDGNYRAFHIYSMRQAIEEGFILDVLKNYMTYNMFFKIVKDIPDDPEIDEAAGVRAIRRFQSLHPHNIAQKSAVMLEQFRNVTLHQIGGKAKAMVVTPSRLHAVRYLLEFRRQIKDKKYTDLDVLVAFSGEVDDAGMKYTEEHLNITSDGKTIKEGQLPASFHTDDFNVLIVAEKYQTGFDEPYLHTMFVDKKLSGVKAVQTLSRLNRTTRGKTDTFVLDFVNSAEDMQKSFEPYYEAAVLEQETDPNVVYTLKNTLDEFQIYTTNEVEHFGNIFFGSVKQSKDGLGKLSAALLPAVDRYKAKTLEEKDSFRKTLGHFSRIYTFITQVCRMFDRDLHKYSVYAKFLQKFLPAPDVEHVQVDDKILLEYYRLEKEFEGSITLKGTDSGFFPITGTAGGKQPKKDSLTEIIAKINERFGTEFTEMDKVLEQMQNDFVTDTKWRDYALNNDENTFKFLFEKGFMDMAAKRYEQNDAFFVRMFNDVDFMAFMMNLIRTQIYRKLRGNV</sequence>
<protein>
    <submittedName>
        <fullName evidence="3">Type I restriction-modification system subunit R</fullName>
    </submittedName>
</protein>
<dbReference type="Pfam" id="PF04313">
    <property type="entry name" value="HSDR_N"/>
    <property type="match status" value="1"/>
</dbReference>
<dbReference type="GO" id="GO:0009035">
    <property type="term" value="F:type I site-specific deoxyribonuclease activity"/>
    <property type="evidence" value="ECO:0007669"/>
    <property type="project" value="UniProtKB-EC"/>
</dbReference>
<feature type="coiled-coil region" evidence="1">
    <location>
        <begin position="421"/>
        <end position="448"/>
    </location>
</feature>
<gene>
    <name evidence="3" type="ORF">ZNDK_1150</name>
</gene>
<dbReference type="EMBL" id="BLLL01000014">
    <property type="protein sequence ID" value="GFH63379.1"/>
    <property type="molecule type" value="Genomic_DNA"/>
</dbReference>
<dbReference type="PANTHER" id="PTHR42927">
    <property type="entry name" value="HELICASE SUPERFAMILY 1 AND 2 DOMAIN-CONTAINING PROTEIN"/>
    <property type="match status" value="1"/>
</dbReference>
<organism evidence="3 4">
    <name type="scientific">Candidatus Desulfovibrio kirbyi</name>
    <dbReference type="NCBI Taxonomy" id="2696086"/>
    <lineage>
        <taxon>Bacteria</taxon>
        <taxon>Pseudomonadati</taxon>
        <taxon>Thermodesulfobacteriota</taxon>
        <taxon>Desulfovibrionia</taxon>
        <taxon>Desulfovibrionales</taxon>
        <taxon>Desulfovibrionaceae</taxon>
        <taxon>Desulfovibrio</taxon>
    </lineage>
</organism>
<dbReference type="Pfam" id="PF22679">
    <property type="entry name" value="T1R_D3-like"/>
    <property type="match status" value="1"/>
</dbReference>
<dbReference type="Pfam" id="PF18766">
    <property type="entry name" value="SWI2_SNF2"/>
    <property type="match status" value="1"/>
</dbReference>
<evidence type="ECO:0000313" key="3">
    <source>
        <dbReference type="EMBL" id="GFH63379.1"/>
    </source>
</evidence>
<evidence type="ECO:0000313" key="4">
    <source>
        <dbReference type="Proteomes" id="UP000505077"/>
    </source>
</evidence>
<accession>A0A6L2R774</accession>
<reference evidence="3 4" key="1">
    <citation type="journal article" date="2020" name="ISME J.">
        <title>Parallel Reductive Genome Evolution in Desulfovibrio Ectosymbionts Independently Acquired by Trichonympha Protists in the Termite Gut.</title>
        <authorList>
            <person name="Takeuchi M."/>
            <person name="Kuwahara H."/>
            <person name="Murakami T."/>
            <person name="Takahashi K."/>
            <person name="Kajitani R."/>
            <person name="Toyoda A."/>
            <person name="Itoh T."/>
            <person name="Ohkuma M."/>
            <person name="Hongoh Y."/>
        </authorList>
    </citation>
    <scope>NUCLEOTIDE SEQUENCE [LARGE SCALE GENOMIC DNA]</scope>
    <source>
        <strain evidence="3">ZnDsv-02</strain>
    </source>
</reference>
<dbReference type="SUPFAM" id="SSF52540">
    <property type="entry name" value="P-loop containing nucleoside triphosphate hydrolases"/>
    <property type="match status" value="1"/>
</dbReference>
<dbReference type="GO" id="GO:0009307">
    <property type="term" value="P:DNA restriction-modification system"/>
    <property type="evidence" value="ECO:0007669"/>
    <property type="project" value="UniProtKB-KW"/>
</dbReference>
<feature type="domain" description="Helicase ATP-binding" evidence="2">
    <location>
        <begin position="291"/>
        <end position="496"/>
    </location>
</feature>
<dbReference type="PROSITE" id="PS51192">
    <property type="entry name" value="HELICASE_ATP_BIND_1"/>
    <property type="match status" value="1"/>
</dbReference>
<evidence type="ECO:0000259" key="2">
    <source>
        <dbReference type="PROSITE" id="PS51192"/>
    </source>
</evidence>
<dbReference type="GO" id="GO:0005524">
    <property type="term" value="F:ATP binding"/>
    <property type="evidence" value="ECO:0007669"/>
    <property type="project" value="UniProtKB-KW"/>
</dbReference>